<organism evidence="2 3">
    <name type="scientific">Penicillium arizonense</name>
    <dbReference type="NCBI Taxonomy" id="1835702"/>
    <lineage>
        <taxon>Eukaryota</taxon>
        <taxon>Fungi</taxon>
        <taxon>Dikarya</taxon>
        <taxon>Ascomycota</taxon>
        <taxon>Pezizomycotina</taxon>
        <taxon>Eurotiomycetes</taxon>
        <taxon>Eurotiomycetidae</taxon>
        <taxon>Eurotiales</taxon>
        <taxon>Aspergillaceae</taxon>
        <taxon>Penicillium</taxon>
    </lineage>
</organism>
<dbReference type="EMBL" id="LXJU01000020">
    <property type="protein sequence ID" value="OGE49683.1"/>
    <property type="molecule type" value="Genomic_DNA"/>
</dbReference>
<dbReference type="PANTHER" id="PTHR45348:SF2">
    <property type="entry name" value="ZINC-TYPE ALCOHOL DEHYDROGENASE-LIKE PROTEIN C2E1P3.01"/>
    <property type="match status" value="1"/>
</dbReference>
<dbReference type="PANTHER" id="PTHR45348">
    <property type="entry name" value="HYPOTHETICAL OXIDOREDUCTASE (EUROFUNG)"/>
    <property type="match status" value="1"/>
</dbReference>
<evidence type="ECO:0000313" key="2">
    <source>
        <dbReference type="EMBL" id="OGE49683.1"/>
    </source>
</evidence>
<dbReference type="InterPro" id="IPR036291">
    <property type="entry name" value="NAD(P)-bd_dom_sf"/>
</dbReference>
<dbReference type="RefSeq" id="XP_022485134.1">
    <property type="nucleotide sequence ID" value="XM_022635124.1"/>
</dbReference>
<keyword evidence="1" id="KW-0560">Oxidoreductase</keyword>
<proteinExistence type="predicted"/>
<accession>A0A1F5L8Y5</accession>
<evidence type="ECO:0000256" key="1">
    <source>
        <dbReference type="ARBA" id="ARBA00023002"/>
    </source>
</evidence>
<reference evidence="2 3" key="1">
    <citation type="journal article" date="2016" name="Sci. Rep.">
        <title>Penicillium arizonense, a new, genome sequenced fungal species, reveals a high chemical diversity in secreted metabolites.</title>
        <authorList>
            <person name="Grijseels S."/>
            <person name="Nielsen J.C."/>
            <person name="Randelovic M."/>
            <person name="Nielsen J."/>
            <person name="Nielsen K.F."/>
            <person name="Workman M."/>
            <person name="Frisvad J.C."/>
        </authorList>
    </citation>
    <scope>NUCLEOTIDE SEQUENCE [LARGE SCALE GENOMIC DNA]</scope>
    <source>
        <strain evidence="2 3">CBS 141311</strain>
    </source>
</reference>
<dbReference type="GO" id="GO:0016651">
    <property type="term" value="F:oxidoreductase activity, acting on NAD(P)H"/>
    <property type="evidence" value="ECO:0007669"/>
    <property type="project" value="InterPro"/>
</dbReference>
<dbReference type="SUPFAM" id="SSF51735">
    <property type="entry name" value="NAD(P)-binding Rossmann-fold domains"/>
    <property type="match status" value="1"/>
</dbReference>
<dbReference type="Gene3D" id="3.90.180.10">
    <property type="entry name" value="Medium-chain alcohol dehydrogenases, catalytic domain"/>
    <property type="match status" value="1"/>
</dbReference>
<dbReference type="STRING" id="1835702.A0A1F5L8Y5"/>
<dbReference type="Proteomes" id="UP000177622">
    <property type="component" value="Unassembled WGS sequence"/>
</dbReference>
<keyword evidence="3" id="KW-1185">Reference proteome</keyword>
<protein>
    <recommendedName>
        <fullName evidence="4">Alcohol dehydrogenase-like C-terminal domain-containing protein</fullName>
    </recommendedName>
</protein>
<gene>
    <name evidence="2" type="ORF">PENARI_c020G12209</name>
</gene>
<dbReference type="Gene3D" id="3.40.50.720">
    <property type="entry name" value="NAD(P)-binding Rossmann-like Domain"/>
    <property type="match status" value="1"/>
</dbReference>
<evidence type="ECO:0000313" key="3">
    <source>
        <dbReference type="Proteomes" id="UP000177622"/>
    </source>
</evidence>
<dbReference type="GeneID" id="34579858"/>
<dbReference type="InterPro" id="IPR047122">
    <property type="entry name" value="Trans-enoyl_RdTase-like"/>
</dbReference>
<sequence>MSFPDAVTLGFGVTSAALGLYQSLKLVLPVSPISVYFMSFKFAKLSGYEVLTTYSPPNLKQVKEFDADILFEYNDPNTADAIRERTKDGLTLAFDTISLESSASSAKYYDMRMSGPGYHGLYGGESFKFGPNEIPARQDDRAFSEQFCGIFEDLLAAGNIMVHPPRVGDGDDLKDVLEGLDLLREGKISGEKLVYNIAEHAL</sequence>
<dbReference type="AlphaFoldDB" id="A0A1F5L8Y5"/>
<comment type="caution">
    <text evidence="2">The sequence shown here is derived from an EMBL/GenBank/DDBJ whole genome shotgun (WGS) entry which is preliminary data.</text>
</comment>
<evidence type="ECO:0008006" key="4">
    <source>
        <dbReference type="Google" id="ProtNLM"/>
    </source>
</evidence>
<dbReference type="OrthoDB" id="3233595at2759"/>
<name>A0A1F5L8Y5_PENAI</name>